<dbReference type="Gene3D" id="3.30.2010.10">
    <property type="entry name" value="Metalloproteases ('zincins'), catalytic domain"/>
    <property type="match status" value="1"/>
</dbReference>
<dbReference type="InterPro" id="IPR002725">
    <property type="entry name" value="YgjP-like_metallopeptidase"/>
</dbReference>
<gene>
    <name evidence="2" type="ORF">IAD24_07685</name>
</gene>
<accession>A0A9D1STS1</accession>
<sequence length="177" mass="19641">MSGGGAAPAYAVRRSSRRTLALEVLRDGTVLVRAPRALPDAAIERFVRERRAWIARAQASQARRRALYPEPTAEQAQALREEALRVLPERVRHFAARMGVSPASVRVTAARTRFGSCSAKNGLCFSLYLMQYPPEAVDYVVVHELSHILHKNHGPAFWACVAAVLPDYAARRALLLR</sequence>
<name>A0A9D1STS1_9FIRM</name>
<organism evidence="2 3">
    <name type="scientific">Candidatus Aphodomorpha intestinavium</name>
    <dbReference type="NCBI Taxonomy" id="2840672"/>
    <lineage>
        <taxon>Bacteria</taxon>
        <taxon>Bacillati</taxon>
        <taxon>Bacillota</taxon>
        <taxon>Clostridia</taxon>
        <taxon>Eubacteriales</taxon>
        <taxon>Candidatus Aphodomorpha</taxon>
    </lineage>
</organism>
<comment type="caution">
    <text evidence="2">The sequence shown here is derived from an EMBL/GenBank/DDBJ whole genome shotgun (WGS) entry which is preliminary data.</text>
</comment>
<dbReference type="Proteomes" id="UP000824128">
    <property type="component" value="Unassembled WGS sequence"/>
</dbReference>
<dbReference type="InterPro" id="IPR053136">
    <property type="entry name" value="UTP_pyrophosphatase-like"/>
</dbReference>
<dbReference type="AlphaFoldDB" id="A0A9D1STS1"/>
<reference evidence="2" key="1">
    <citation type="submission" date="2020-10" db="EMBL/GenBank/DDBJ databases">
        <authorList>
            <person name="Gilroy R."/>
        </authorList>
    </citation>
    <scope>NUCLEOTIDE SEQUENCE</scope>
    <source>
        <strain evidence="2">ChiGjej2B2-16831</strain>
    </source>
</reference>
<evidence type="ECO:0000313" key="3">
    <source>
        <dbReference type="Proteomes" id="UP000824128"/>
    </source>
</evidence>
<dbReference type="PANTHER" id="PTHR30399:SF1">
    <property type="entry name" value="UTP PYROPHOSPHATASE"/>
    <property type="match status" value="1"/>
</dbReference>
<dbReference type="EMBL" id="DVNZ01000244">
    <property type="protein sequence ID" value="HIU95020.1"/>
    <property type="molecule type" value="Genomic_DNA"/>
</dbReference>
<reference evidence="2" key="2">
    <citation type="journal article" date="2021" name="PeerJ">
        <title>Extensive microbial diversity within the chicken gut microbiome revealed by metagenomics and culture.</title>
        <authorList>
            <person name="Gilroy R."/>
            <person name="Ravi A."/>
            <person name="Getino M."/>
            <person name="Pursley I."/>
            <person name="Horton D.L."/>
            <person name="Alikhan N.F."/>
            <person name="Baker D."/>
            <person name="Gharbi K."/>
            <person name="Hall N."/>
            <person name="Watson M."/>
            <person name="Adriaenssens E.M."/>
            <person name="Foster-Nyarko E."/>
            <person name="Jarju S."/>
            <person name="Secka A."/>
            <person name="Antonio M."/>
            <person name="Oren A."/>
            <person name="Chaudhuri R.R."/>
            <person name="La Ragione R."/>
            <person name="Hildebrand F."/>
            <person name="Pallen M.J."/>
        </authorList>
    </citation>
    <scope>NUCLEOTIDE SEQUENCE</scope>
    <source>
        <strain evidence="2">ChiGjej2B2-16831</strain>
    </source>
</reference>
<dbReference type="Pfam" id="PF01863">
    <property type="entry name" value="YgjP-like"/>
    <property type="match status" value="2"/>
</dbReference>
<protein>
    <submittedName>
        <fullName evidence="2">M48 family metallopeptidase</fullName>
    </submittedName>
</protein>
<feature type="domain" description="YgjP-like metallopeptidase" evidence="1">
    <location>
        <begin position="76"/>
        <end position="175"/>
    </location>
</feature>
<proteinExistence type="predicted"/>
<evidence type="ECO:0000313" key="2">
    <source>
        <dbReference type="EMBL" id="HIU95020.1"/>
    </source>
</evidence>
<dbReference type="PANTHER" id="PTHR30399">
    <property type="entry name" value="UNCHARACTERIZED PROTEIN YGJP"/>
    <property type="match status" value="1"/>
</dbReference>
<dbReference type="CDD" id="cd07344">
    <property type="entry name" value="M48_yhfN_like"/>
    <property type="match status" value="1"/>
</dbReference>
<evidence type="ECO:0000259" key="1">
    <source>
        <dbReference type="Pfam" id="PF01863"/>
    </source>
</evidence>
<feature type="domain" description="YgjP-like metallopeptidase" evidence="1">
    <location>
        <begin position="18"/>
        <end position="66"/>
    </location>
</feature>